<dbReference type="InterPro" id="IPR036390">
    <property type="entry name" value="WH_DNA-bd_sf"/>
</dbReference>
<dbReference type="EMBL" id="JXMS01000005">
    <property type="protein sequence ID" value="OBQ55230.1"/>
    <property type="molecule type" value="Genomic_DNA"/>
</dbReference>
<dbReference type="InterPro" id="IPR000847">
    <property type="entry name" value="LysR_HTH_N"/>
</dbReference>
<dbReference type="STRING" id="1560234.SP90_04525"/>
<gene>
    <name evidence="2" type="ORF">SP90_04525</name>
</gene>
<dbReference type="InterPro" id="IPR036388">
    <property type="entry name" value="WH-like_DNA-bd_sf"/>
</dbReference>
<accession>A0A1B7XI73</accession>
<name>A0A1B7XI73_9BACT</name>
<sequence length="132" mass="14336">MTTGAPTMRIHLWLETSAGVLMGQGRLQLLEYIQHTGSLSAAAKALGMSYRAAWGKIKASEQILGVKLLEQQAGKGSSAQLSTAAKHLITSYREWLSSVEEYALASATEHFGYAPDKYWSIKDLPPPAISKD</sequence>
<dbReference type="InterPro" id="IPR051815">
    <property type="entry name" value="Molybdate_resp_trans_reg"/>
</dbReference>
<dbReference type="Pfam" id="PF00126">
    <property type="entry name" value="HTH_1"/>
    <property type="match status" value="1"/>
</dbReference>
<evidence type="ECO:0000259" key="1">
    <source>
        <dbReference type="Pfam" id="PF00126"/>
    </source>
</evidence>
<dbReference type="OrthoDB" id="9800709at2"/>
<comment type="caution">
    <text evidence="2">The sequence shown here is derived from an EMBL/GenBank/DDBJ whole genome shotgun (WGS) entry which is preliminary data.</text>
</comment>
<dbReference type="RefSeq" id="WP_066853038.1">
    <property type="nucleotide sequence ID" value="NZ_JXMS01000005.1"/>
</dbReference>
<evidence type="ECO:0000313" key="2">
    <source>
        <dbReference type="EMBL" id="OBQ55230.1"/>
    </source>
</evidence>
<reference evidence="2 3" key="1">
    <citation type="submission" date="2015-01" db="EMBL/GenBank/DDBJ databases">
        <title>Desulfovibrio sp. JC271 draft genome sequence.</title>
        <authorList>
            <person name="Shivani Y."/>
            <person name="Subhash Y."/>
            <person name="Sasikala C."/>
            <person name="Ramana C.V."/>
        </authorList>
    </citation>
    <scope>NUCLEOTIDE SEQUENCE [LARGE SCALE GENOMIC DNA]</scope>
    <source>
        <strain evidence="2 3">JC271</strain>
    </source>
</reference>
<keyword evidence="3" id="KW-1185">Reference proteome</keyword>
<proteinExistence type="predicted"/>
<dbReference type="PANTHER" id="PTHR30432:SF1">
    <property type="entry name" value="DNA-BINDING TRANSCRIPTIONAL DUAL REGULATOR MODE"/>
    <property type="match status" value="1"/>
</dbReference>
<organism evidence="2 3">
    <name type="scientific">Halodesulfovibrio spirochaetisodalis</name>
    <dbReference type="NCBI Taxonomy" id="1560234"/>
    <lineage>
        <taxon>Bacteria</taxon>
        <taxon>Pseudomonadati</taxon>
        <taxon>Thermodesulfobacteriota</taxon>
        <taxon>Desulfovibrionia</taxon>
        <taxon>Desulfovibrionales</taxon>
        <taxon>Desulfovibrionaceae</taxon>
        <taxon>Halodesulfovibrio</taxon>
    </lineage>
</organism>
<dbReference type="Gene3D" id="1.10.10.10">
    <property type="entry name" value="Winged helix-like DNA-binding domain superfamily/Winged helix DNA-binding domain"/>
    <property type="match status" value="1"/>
</dbReference>
<dbReference type="AlphaFoldDB" id="A0A1B7XI73"/>
<feature type="domain" description="HTH lysR-type" evidence="1">
    <location>
        <begin position="26"/>
        <end position="84"/>
    </location>
</feature>
<dbReference type="GO" id="GO:0003700">
    <property type="term" value="F:DNA-binding transcription factor activity"/>
    <property type="evidence" value="ECO:0007669"/>
    <property type="project" value="InterPro"/>
</dbReference>
<protein>
    <submittedName>
        <fullName evidence="2">ModE family transcriptional regulator</fullName>
    </submittedName>
</protein>
<dbReference type="Proteomes" id="UP000091979">
    <property type="component" value="Unassembled WGS sequence"/>
</dbReference>
<dbReference type="PANTHER" id="PTHR30432">
    <property type="entry name" value="TRANSCRIPTIONAL REGULATOR MODE"/>
    <property type="match status" value="1"/>
</dbReference>
<evidence type="ECO:0000313" key="3">
    <source>
        <dbReference type="Proteomes" id="UP000091979"/>
    </source>
</evidence>
<dbReference type="PATRIC" id="fig|1560234.3.peg.2856"/>
<dbReference type="SUPFAM" id="SSF46785">
    <property type="entry name" value="Winged helix' DNA-binding domain"/>
    <property type="match status" value="1"/>
</dbReference>